<proteinExistence type="predicted"/>
<gene>
    <name evidence="1" type="ORF">FJR39_24745</name>
</gene>
<dbReference type="EMBL" id="VILF01000007">
    <property type="protein sequence ID" value="MTJ46135.1"/>
    <property type="molecule type" value="Genomic_DNA"/>
</dbReference>
<name>A0ACC7SCC5_DOLFA</name>
<comment type="caution">
    <text evidence="1">The sequence shown here is derived from an EMBL/GenBank/DDBJ whole genome shotgun (WGS) entry which is preliminary data.</text>
</comment>
<keyword evidence="2" id="KW-1185">Reference proteome</keyword>
<reference evidence="2" key="1">
    <citation type="journal article" date="2020" name="Toxins">
        <title>Phylogenomic Analysis of Secondary Metabolism in the Toxic Cyanobacterial Genera Anabaena, Dolichospermum and Aphanizomenon.</title>
        <authorList>
            <person name="Oesterholm J."/>
            <person name="Popin R.V."/>
            <person name="Fewer D.P."/>
            <person name="Sivonen K."/>
        </authorList>
    </citation>
    <scope>NUCLEOTIDE SEQUENCE [LARGE SCALE GENOMIC DNA]</scope>
    <source>
        <strain evidence="2">UHCC 0037</strain>
    </source>
</reference>
<organism evidence="1 2">
    <name type="scientific">Dolichospermum flos-aquae UHCC 0037</name>
    <dbReference type="NCBI Taxonomy" id="2590026"/>
    <lineage>
        <taxon>Bacteria</taxon>
        <taxon>Bacillati</taxon>
        <taxon>Cyanobacteriota</taxon>
        <taxon>Cyanophyceae</taxon>
        <taxon>Nostocales</taxon>
        <taxon>Aphanizomenonaceae</taxon>
        <taxon>Dolichospermum</taxon>
    </lineage>
</organism>
<sequence>MLNVGLTEKTSVLPSPAPLLPLPPLPPYPPTSPTPLPPLPPYLLYLSSPRASPTNGHRKI</sequence>
<protein>
    <submittedName>
        <fullName evidence="1">Uncharacterized protein</fullName>
    </submittedName>
</protein>
<evidence type="ECO:0000313" key="1">
    <source>
        <dbReference type="EMBL" id="MTJ46135.1"/>
    </source>
</evidence>
<evidence type="ECO:0000313" key="2">
    <source>
        <dbReference type="Proteomes" id="UP001517388"/>
    </source>
</evidence>
<accession>A0ACC7SCC5</accession>
<dbReference type="Proteomes" id="UP001517388">
    <property type="component" value="Unassembled WGS sequence"/>
</dbReference>